<evidence type="ECO:0000313" key="3">
    <source>
        <dbReference type="Proteomes" id="UP000184529"/>
    </source>
</evidence>
<dbReference type="Pfam" id="PF13521">
    <property type="entry name" value="AAA_28"/>
    <property type="match status" value="1"/>
</dbReference>
<name>A0A1M6M3B4_9FIRM</name>
<feature type="domain" description="NadR/Ttd14 AAA" evidence="1">
    <location>
        <begin position="4"/>
        <end position="175"/>
    </location>
</feature>
<proteinExistence type="predicted"/>
<dbReference type="Gene3D" id="3.40.50.300">
    <property type="entry name" value="P-loop containing nucleotide triphosphate hydrolases"/>
    <property type="match status" value="1"/>
</dbReference>
<organism evidence="2 3">
    <name type="scientific">Desulfofundulus thermosubterraneus DSM 16057</name>
    <dbReference type="NCBI Taxonomy" id="1121432"/>
    <lineage>
        <taxon>Bacteria</taxon>
        <taxon>Bacillati</taxon>
        <taxon>Bacillota</taxon>
        <taxon>Clostridia</taxon>
        <taxon>Eubacteriales</taxon>
        <taxon>Peptococcaceae</taxon>
        <taxon>Desulfofundulus</taxon>
    </lineage>
</organism>
<dbReference type="Proteomes" id="UP000184529">
    <property type="component" value="Unassembled WGS sequence"/>
</dbReference>
<dbReference type="SUPFAM" id="SSF52540">
    <property type="entry name" value="P-loop containing nucleoside triphosphate hydrolases"/>
    <property type="match status" value="1"/>
</dbReference>
<evidence type="ECO:0000259" key="1">
    <source>
        <dbReference type="Pfam" id="PF13521"/>
    </source>
</evidence>
<evidence type="ECO:0000313" key="2">
    <source>
        <dbReference type="EMBL" id="SHJ77998.1"/>
    </source>
</evidence>
<reference evidence="3" key="1">
    <citation type="submission" date="2016-11" db="EMBL/GenBank/DDBJ databases">
        <authorList>
            <person name="Varghese N."/>
            <person name="Submissions S."/>
        </authorList>
    </citation>
    <scope>NUCLEOTIDE SEQUENCE [LARGE SCALE GENOMIC DNA]</scope>
    <source>
        <strain evidence="3">DSM 16057</strain>
    </source>
</reference>
<protein>
    <submittedName>
        <fullName evidence="2">AAA domain-containing protein</fullName>
    </submittedName>
</protein>
<gene>
    <name evidence="2" type="ORF">SAMN02745219_03317</name>
</gene>
<accession>A0A1M6M3B4</accession>
<dbReference type="STRING" id="1121432.SAMN02745219_03317"/>
<dbReference type="InterPro" id="IPR027417">
    <property type="entry name" value="P-loop_NTPase"/>
</dbReference>
<dbReference type="OrthoDB" id="7351510at2"/>
<dbReference type="InterPro" id="IPR038727">
    <property type="entry name" value="NadR/Ttd14_AAA_dom"/>
</dbReference>
<dbReference type="EMBL" id="FQZM01000060">
    <property type="protein sequence ID" value="SHJ77998.1"/>
    <property type="molecule type" value="Genomic_DNA"/>
</dbReference>
<dbReference type="AlphaFoldDB" id="A0A1M6M3B4"/>
<sequence length="187" mass="20908">MGKRIAITGAHGAGKTTLAKALSETLDLPLITERARVVARNMGIGHCRELVQNRALAWRFQEEVLEAQIRAQSEHPGGFVSDRSTLDCIAYFRLYLGDRFRGAEASRYYYRARFHAWRKLDLLVYVPPVSRVEPDGFRLEGFAGQVDSLIRAEVDMAEGYGLAVVRVGCGPVNERVAEVLAYLYTDS</sequence>
<dbReference type="RefSeq" id="WP_072871268.1">
    <property type="nucleotide sequence ID" value="NZ_FQZM01000060.1"/>
</dbReference>
<keyword evidence="3" id="KW-1185">Reference proteome</keyword>